<dbReference type="Proteomes" id="UP000199058">
    <property type="component" value="Unassembled WGS sequence"/>
</dbReference>
<protein>
    <submittedName>
        <fullName evidence="2">Nucleotidyltransferase domain-containing protein</fullName>
    </submittedName>
</protein>
<dbReference type="AlphaFoldDB" id="A0A1I1IN26"/>
<evidence type="ECO:0000313" key="3">
    <source>
        <dbReference type="Proteomes" id="UP000199058"/>
    </source>
</evidence>
<dbReference type="OrthoDB" id="8223306at2"/>
<feature type="domain" description="Polymerase beta nucleotidyltransferase" evidence="1">
    <location>
        <begin position="104"/>
        <end position="163"/>
    </location>
</feature>
<dbReference type="RefSeq" id="WP_091963985.1">
    <property type="nucleotide sequence ID" value="NZ_FOLH01000005.1"/>
</dbReference>
<keyword evidence="3" id="KW-1185">Reference proteome</keyword>
<evidence type="ECO:0000313" key="2">
    <source>
        <dbReference type="EMBL" id="SFC37331.1"/>
    </source>
</evidence>
<dbReference type="STRING" id="1122252.SAMN05660443_2399"/>
<dbReference type="GO" id="GO:0016740">
    <property type="term" value="F:transferase activity"/>
    <property type="evidence" value="ECO:0007669"/>
    <property type="project" value="UniProtKB-KW"/>
</dbReference>
<accession>A0A1I1IN26</accession>
<dbReference type="Pfam" id="PF18765">
    <property type="entry name" value="Polbeta"/>
    <property type="match status" value="1"/>
</dbReference>
<keyword evidence="2" id="KW-0808">Transferase</keyword>
<sequence length="204" mass="23145">MTDILKNEESYSLNMLDALFASTKQKVLALFFCNPEKSFLLSEVIDKAQAGSGSVQREVQRLKASQLIILHKQDREKRYQANPDAPIFMELCNLFAKTLGSKQQLIQALQPLDKQIKLALIYGSFAKGTDHANSDIDLLLVSDNLTLEDVFKALEPAEKKLERTVNPTLYTTPEFQARKEKQHPFLTKLLNGHYEQLKGHPDDI</sequence>
<proteinExistence type="predicted"/>
<dbReference type="EMBL" id="FOLH01000005">
    <property type="protein sequence ID" value="SFC37331.1"/>
    <property type="molecule type" value="Genomic_DNA"/>
</dbReference>
<dbReference type="InterPro" id="IPR043519">
    <property type="entry name" value="NT_sf"/>
</dbReference>
<gene>
    <name evidence="2" type="ORF">SAMN05660443_2399</name>
</gene>
<evidence type="ECO:0000259" key="1">
    <source>
        <dbReference type="Pfam" id="PF18765"/>
    </source>
</evidence>
<dbReference type="Gene3D" id="3.30.460.10">
    <property type="entry name" value="Beta Polymerase, domain 2"/>
    <property type="match status" value="1"/>
</dbReference>
<dbReference type="CDD" id="cd05403">
    <property type="entry name" value="NT_KNTase_like"/>
    <property type="match status" value="1"/>
</dbReference>
<organism evidence="2 3">
    <name type="scientific">Marinospirillum celere</name>
    <dbReference type="NCBI Taxonomy" id="1122252"/>
    <lineage>
        <taxon>Bacteria</taxon>
        <taxon>Pseudomonadati</taxon>
        <taxon>Pseudomonadota</taxon>
        <taxon>Gammaproteobacteria</taxon>
        <taxon>Oceanospirillales</taxon>
        <taxon>Oceanospirillaceae</taxon>
        <taxon>Marinospirillum</taxon>
    </lineage>
</organism>
<name>A0A1I1IN26_9GAMM</name>
<reference evidence="2 3" key="1">
    <citation type="submission" date="2016-10" db="EMBL/GenBank/DDBJ databases">
        <authorList>
            <person name="de Groot N.N."/>
        </authorList>
    </citation>
    <scope>NUCLEOTIDE SEQUENCE [LARGE SCALE GENOMIC DNA]</scope>
    <source>
        <strain evidence="2 3">DSM 18438</strain>
    </source>
</reference>
<dbReference type="SUPFAM" id="SSF81301">
    <property type="entry name" value="Nucleotidyltransferase"/>
    <property type="match status" value="1"/>
</dbReference>
<dbReference type="InterPro" id="IPR041633">
    <property type="entry name" value="Polbeta"/>
</dbReference>